<keyword evidence="1 3" id="KW-0547">Nucleotide-binding</keyword>
<dbReference type="InterPro" id="IPR044612">
    <property type="entry name" value="ARL2/3"/>
</dbReference>
<feature type="region of interest" description="Disordered" evidence="4">
    <location>
        <begin position="176"/>
        <end position="196"/>
    </location>
</feature>
<dbReference type="PANTHER" id="PTHR45697">
    <property type="entry name" value="ADP-RIBOSYLATION FACTOR-LIKE PROTEIN 2-RELATED"/>
    <property type="match status" value="1"/>
</dbReference>
<sequence length="196" mass="21895">MGCTSSYDNSNYVRTITFVGLEGSGKSNIVFHFVAASSANFVPLPTAGVEFHEFELGTSKFQIYDCGGVSRYRSQWPYYISKSDGVVFVIDRTDKERMGRMQEEIGEVFRLCQDLKIPILIFINKSDKETNLTSDDFIKITKVQDYNLEYGIEDCSASTGNGINEGKKWILQHVHPRNASDSMSESGEGNDGGEKP</sequence>
<protein>
    <submittedName>
        <fullName evidence="5">Uncharacterized protein</fullName>
    </submittedName>
</protein>
<evidence type="ECO:0000313" key="6">
    <source>
        <dbReference type="Proteomes" id="UP001470230"/>
    </source>
</evidence>
<reference evidence="5 6" key="1">
    <citation type="submission" date="2024-04" db="EMBL/GenBank/DDBJ databases">
        <title>Tritrichomonas musculus Genome.</title>
        <authorList>
            <person name="Alves-Ferreira E."/>
            <person name="Grigg M."/>
            <person name="Lorenzi H."/>
            <person name="Galac M."/>
        </authorList>
    </citation>
    <scope>NUCLEOTIDE SEQUENCE [LARGE SCALE GENOMIC DNA]</scope>
    <source>
        <strain evidence="5 6">EAF2021</strain>
    </source>
</reference>
<accession>A0ABR2KJD1</accession>
<dbReference type="InterPro" id="IPR005225">
    <property type="entry name" value="Small_GTP-bd"/>
</dbReference>
<evidence type="ECO:0000256" key="4">
    <source>
        <dbReference type="SAM" id="MobiDB-lite"/>
    </source>
</evidence>
<name>A0ABR2KJD1_9EUKA</name>
<evidence type="ECO:0000256" key="3">
    <source>
        <dbReference type="RuleBase" id="RU003925"/>
    </source>
</evidence>
<dbReference type="SMART" id="SM00178">
    <property type="entry name" value="SAR"/>
    <property type="match status" value="1"/>
</dbReference>
<dbReference type="NCBIfam" id="TIGR00231">
    <property type="entry name" value="small_GTP"/>
    <property type="match status" value="1"/>
</dbReference>
<dbReference type="SUPFAM" id="SSF52540">
    <property type="entry name" value="P-loop containing nucleoside triphosphate hydrolases"/>
    <property type="match status" value="1"/>
</dbReference>
<dbReference type="EMBL" id="JAPFFF010000004">
    <property type="protein sequence ID" value="KAK8891239.1"/>
    <property type="molecule type" value="Genomic_DNA"/>
</dbReference>
<keyword evidence="6" id="KW-1185">Reference proteome</keyword>
<evidence type="ECO:0000313" key="5">
    <source>
        <dbReference type="EMBL" id="KAK8891239.1"/>
    </source>
</evidence>
<keyword evidence="2 3" id="KW-0342">GTP-binding</keyword>
<dbReference type="SMART" id="SM00177">
    <property type="entry name" value="ARF"/>
    <property type="match status" value="1"/>
</dbReference>
<dbReference type="InterPro" id="IPR006689">
    <property type="entry name" value="Small_GTPase_ARF/SAR"/>
</dbReference>
<dbReference type="PRINTS" id="PR00328">
    <property type="entry name" value="SAR1GTPBP"/>
</dbReference>
<dbReference type="Pfam" id="PF00025">
    <property type="entry name" value="Arf"/>
    <property type="match status" value="1"/>
</dbReference>
<comment type="similarity">
    <text evidence="3">Belongs to the small GTPase superfamily. Arf family.</text>
</comment>
<dbReference type="PROSITE" id="PS51417">
    <property type="entry name" value="ARF"/>
    <property type="match status" value="1"/>
</dbReference>
<dbReference type="Gene3D" id="3.40.50.300">
    <property type="entry name" value="P-loop containing nucleotide triphosphate hydrolases"/>
    <property type="match status" value="1"/>
</dbReference>
<gene>
    <name evidence="5" type="ORF">M9Y10_028446</name>
</gene>
<evidence type="ECO:0000256" key="1">
    <source>
        <dbReference type="ARBA" id="ARBA00022741"/>
    </source>
</evidence>
<comment type="caution">
    <text evidence="5">The sequence shown here is derived from an EMBL/GenBank/DDBJ whole genome shotgun (WGS) entry which is preliminary data.</text>
</comment>
<organism evidence="5 6">
    <name type="scientific">Tritrichomonas musculus</name>
    <dbReference type="NCBI Taxonomy" id="1915356"/>
    <lineage>
        <taxon>Eukaryota</taxon>
        <taxon>Metamonada</taxon>
        <taxon>Parabasalia</taxon>
        <taxon>Tritrichomonadida</taxon>
        <taxon>Tritrichomonadidae</taxon>
        <taxon>Tritrichomonas</taxon>
    </lineage>
</organism>
<proteinExistence type="inferred from homology"/>
<dbReference type="Proteomes" id="UP001470230">
    <property type="component" value="Unassembled WGS sequence"/>
</dbReference>
<evidence type="ECO:0000256" key="2">
    <source>
        <dbReference type="ARBA" id="ARBA00023134"/>
    </source>
</evidence>
<dbReference type="InterPro" id="IPR027417">
    <property type="entry name" value="P-loop_NTPase"/>
</dbReference>